<dbReference type="InterPro" id="IPR000836">
    <property type="entry name" value="PRTase_dom"/>
</dbReference>
<dbReference type="CDD" id="cd06223">
    <property type="entry name" value="PRTases_typeI"/>
    <property type="match status" value="1"/>
</dbReference>
<organism evidence="2 3">
    <name type="scientific">Neisseria zalophi</name>
    <dbReference type="NCBI Taxonomy" id="640030"/>
    <lineage>
        <taxon>Bacteria</taxon>
        <taxon>Pseudomonadati</taxon>
        <taxon>Pseudomonadota</taxon>
        <taxon>Betaproteobacteria</taxon>
        <taxon>Neisseriales</taxon>
        <taxon>Neisseriaceae</taxon>
        <taxon>Neisseria</taxon>
    </lineage>
</organism>
<comment type="similarity">
    <text evidence="1">Belongs to the ComF/GntX family.</text>
</comment>
<sequence length="237" mass="26410">MNFLSWLRETSGIKRCVLCHDYSVSDGLCLACTADLLELRTDPSGVCPICAGVSGSGVICGKCQKKPPSFERLWTSVYYMPPVSSMIYAFKHRADLSMLPPLAQVLLAHAPPWLDDIRIDAVLAVPLSKERRLFRGFNQSEGLADAVGKAYGWPVLPHQTVFRRHRTPQSLLKSTERHKNVKNIFVIEKQCVNNRKILLIDDVATTGATLEELSRTLKLAGADAVFCWSLSRPPMKK</sequence>
<accession>A0A5J6PSQ3</accession>
<dbReference type="RefSeq" id="WP_151049636.1">
    <property type="nucleotide sequence ID" value="NZ_CP031700.1"/>
</dbReference>
<dbReference type="KEGG" id="nzl:D0T92_01750"/>
<protein>
    <submittedName>
        <fullName evidence="2">ComF family protein</fullName>
    </submittedName>
</protein>
<dbReference type="Gene3D" id="3.40.50.2020">
    <property type="match status" value="1"/>
</dbReference>
<dbReference type="Proteomes" id="UP000325713">
    <property type="component" value="Chromosome"/>
</dbReference>
<proteinExistence type="inferred from homology"/>
<dbReference type="InterPro" id="IPR029057">
    <property type="entry name" value="PRTase-like"/>
</dbReference>
<dbReference type="PANTHER" id="PTHR47505">
    <property type="entry name" value="DNA UTILIZATION PROTEIN YHGH"/>
    <property type="match status" value="1"/>
</dbReference>
<dbReference type="AlphaFoldDB" id="A0A5J6PSQ3"/>
<dbReference type="OrthoDB" id="9793412at2"/>
<reference evidence="2 3" key="1">
    <citation type="submission" date="2018-08" db="EMBL/GenBank/DDBJ databases">
        <title>Neisseria zalophi ATCC BAA-2455 complete genome.</title>
        <authorList>
            <person name="Veseli I.A."/>
            <person name="Buttler R."/>
            <person name="Mascarenhas dos Santos A.C."/>
            <person name="Pombert J.-F."/>
        </authorList>
    </citation>
    <scope>NUCLEOTIDE SEQUENCE [LARGE SCALE GENOMIC DNA]</scope>
    <source>
        <strain evidence="2 3">ATCC BAA-2455</strain>
    </source>
</reference>
<gene>
    <name evidence="2" type="ORF">D0T92_01750</name>
</gene>
<dbReference type="SUPFAM" id="SSF53271">
    <property type="entry name" value="PRTase-like"/>
    <property type="match status" value="1"/>
</dbReference>
<name>A0A5J6PSQ3_9NEIS</name>
<evidence type="ECO:0000256" key="1">
    <source>
        <dbReference type="ARBA" id="ARBA00008007"/>
    </source>
</evidence>
<evidence type="ECO:0000313" key="2">
    <source>
        <dbReference type="EMBL" id="QEY25386.1"/>
    </source>
</evidence>
<dbReference type="EMBL" id="CP031700">
    <property type="protein sequence ID" value="QEY25386.1"/>
    <property type="molecule type" value="Genomic_DNA"/>
</dbReference>
<keyword evidence="3" id="KW-1185">Reference proteome</keyword>
<evidence type="ECO:0000313" key="3">
    <source>
        <dbReference type="Proteomes" id="UP000325713"/>
    </source>
</evidence>
<dbReference type="InterPro" id="IPR051910">
    <property type="entry name" value="ComF/GntX_DNA_util-trans"/>
</dbReference>
<dbReference type="PANTHER" id="PTHR47505:SF1">
    <property type="entry name" value="DNA UTILIZATION PROTEIN YHGH"/>
    <property type="match status" value="1"/>
</dbReference>